<gene>
    <name evidence="2" type="ORF">AVDCRST_MAG90-2195</name>
</gene>
<feature type="chain" id="PRO_5026893497" evidence="1">
    <location>
        <begin position="26"/>
        <end position="180"/>
    </location>
</feature>
<evidence type="ECO:0000313" key="2">
    <source>
        <dbReference type="EMBL" id="CAA9345564.1"/>
    </source>
</evidence>
<dbReference type="AlphaFoldDB" id="A0A6J4LZF2"/>
<protein>
    <submittedName>
        <fullName evidence="2">Uncharacterized protein CC_3750</fullName>
    </submittedName>
</protein>
<evidence type="ECO:0000256" key="1">
    <source>
        <dbReference type="SAM" id="SignalP"/>
    </source>
</evidence>
<accession>A0A6J4LZF2</accession>
<sequence length="180" mass="19350">MSSPRFSSFRRRSLVAALLTALPLAGCFRPLYGPTASGENLVDVLGAIQVEPLSVGTGLEYFAHTLRSETIFQLDGSGQPRPKRYRLSLSVGQLLQTPTVDSSTGRADSATLTVNTAYALEPLGGGAPITNGVVVSYATYDRSVQRFANVRAARDAQERVARETAVQLRTRLASYLATRS</sequence>
<name>A0A6J4LZF2_9HYPH</name>
<feature type="signal peptide" evidence="1">
    <location>
        <begin position="1"/>
        <end position="25"/>
    </location>
</feature>
<proteinExistence type="predicted"/>
<keyword evidence="1" id="KW-0732">Signal</keyword>
<reference evidence="2" key="1">
    <citation type="submission" date="2020-02" db="EMBL/GenBank/DDBJ databases">
        <authorList>
            <person name="Meier V. D."/>
        </authorList>
    </citation>
    <scope>NUCLEOTIDE SEQUENCE</scope>
    <source>
        <strain evidence="2">AVDCRST_MAG90</strain>
    </source>
</reference>
<organism evidence="2">
    <name type="scientific">uncultured Microvirga sp</name>
    <dbReference type="NCBI Taxonomy" id="412392"/>
    <lineage>
        <taxon>Bacteria</taxon>
        <taxon>Pseudomonadati</taxon>
        <taxon>Pseudomonadota</taxon>
        <taxon>Alphaproteobacteria</taxon>
        <taxon>Hyphomicrobiales</taxon>
        <taxon>Methylobacteriaceae</taxon>
        <taxon>Microvirga</taxon>
        <taxon>environmental samples</taxon>
    </lineage>
</organism>
<dbReference type="Gene3D" id="3.30.160.150">
    <property type="entry name" value="Lipoprotein like domain"/>
    <property type="match status" value="1"/>
</dbReference>
<dbReference type="EMBL" id="CADCUC010000426">
    <property type="protein sequence ID" value="CAA9345564.1"/>
    <property type="molecule type" value="Genomic_DNA"/>
</dbReference>